<organism evidence="1">
    <name type="scientific">freshwater metagenome</name>
    <dbReference type="NCBI Taxonomy" id="449393"/>
    <lineage>
        <taxon>unclassified sequences</taxon>
        <taxon>metagenomes</taxon>
        <taxon>ecological metagenomes</taxon>
    </lineage>
</organism>
<proteinExistence type="predicted"/>
<protein>
    <submittedName>
        <fullName evidence="1">Unannotated protein</fullName>
    </submittedName>
</protein>
<accession>A0A6J6DTG1</accession>
<name>A0A6J6DTG1_9ZZZZ</name>
<dbReference type="AlphaFoldDB" id="A0A6J6DTG1"/>
<reference evidence="1" key="1">
    <citation type="submission" date="2020-05" db="EMBL/GenBank/DDBJ databases">
        <authorList>
            <person name="Chiriac C."/>
            <person name="Salcher M."/>
            <person name="Ghai R."/>
            <person name="Kavagutti S V."/>
        </authorList>
    </citation>
    <scope>NUCLEOTIDE SEQUENCE</scope>
</reference>
<dbReference type="EMBL" id="CAEZTD010000094">
    <property type="protein sequence ID" value="CAB4567401.1"/>
    <property type="molecule type" value="Genomic_DNA"/>
</dbReference>
<evidence type="ECO:0000313" key="1">
    <source>
        <dbReference type="EMBL" id="CAB4567401.1"/>
    </source>
</evidence>
<gene>
    <name evidence="1" type="ORF">UFOPK1591_01110</name>
</gene>
<sequence length="236" mass="26289">MCIGDATREAALQTNLNFFRKPRGFGLSLGNREARHEVTLFERTLAPLRDRECVITGVGKITKNVPHLGGGLQVVLLRLELEPLRVMNRCPGLNAQQFVVSVGIRSVRVVQVVGRNEREVEFLGQSKEVCLDTLLDLEAMIHQLDVEVTLPENIAEFGSCLTSRVVLTESQASLDFATRAARCSDETRREARQQLAIHAGLVVLTFDGGERRHPEQIMHALCARRQKCHVRVGTTT</sequence>